<reference evidence="8" key="1">
    <citation type="submission" date="2020-03" db="EMBL/GenBank/DDBJ databases">
        <title>A high-quality chromosome-level genome assembly of a woody plant with both climbing and erect habits, Rhamnella rubrinervis.</title>
        <authorList>
            <person name="Lu Z."/>
            <person name="Yang Y."/>
            <person name="Zhu X."/>
            <person name="Sun Y."/>
        </authorList>
    </citation>
    <scope>NUCLEOTIDE SEQUENCE</scope>
    <source>
        <strain evidence="8">BYM</strain>
        <tissue evidence="8">Leaf</tissue>
    </source>
</reference>
<comment type="caution">
    <text evidence="8">The sequence shown here is derived from an EMBL/GenBank/DDBJ whole genome shotgun (WGS) entry which is preliminary data.</text>
</comment>
<protein>
    <submittedName>
        <fullName evidence="8">Uncharacterized protein</fullName>
    </submittedName>
</protein>
<dbReference type="PANTHER" id="PTHR14233">
    <property type="entry name" value="DUF914-RELATED"/>
    <property type="match status" value="1"/>
</dbReference>
<evidence type="ECO:0000256" key="4">
    <source>
        <dbReference type="ARBA" id="ARBA00022692"/>
    </source>
</evidence>
<keyword evidence="9" id="KW-1185">Reference proteome</keyword>
<dbReference type="Proteomes" id="UP000796880">
    <property type="component" value="Unassembled WGS sequence"/>
</dbReference>
<dbReference type="OrthoDB" id="1748523at2759"/>
<comment type="subcellular location">
    <subcellularLocation>
        <location evidence="1">Membrane</location>
        <topology evidence="1">Multi-pass membrane protein</topology>
    </subcellularLocation>
</comment>
<evidence type="ECO:0000256" key="1">
    <source>
        <dbReference type="ARBA" id="ARBA00004141"/>
    </source>
</evidence>
<gene>
    <name evidence="8" type="ORF">FNV43_RR04538</name>
</gene>
<name>A0A8K0HKE3_9ROSA</name>
<dbReference type="InterPro" id="IPR052221">
    <property type="entry name" value="SLC35F_Transporter"/>
</dbReference>
<evidence type="ECO:0000256" key="6">
    <source>
        <dbReference type="ARBA" id="ARBA00023136"/>
    </source>
</evidence>
<proteinExistence type="inferred from homology"/>
<dbReference type="GO" id="GO:0022857">
    <property type="term" value="F:transmembrane transporter activity"/>
    <property type="evidence" value="ECO:0007669"/>
    <property type="project" value="InterPro"/>
</dbReference>
<keyword evidence="3" id="KW-0813">Transport</keyword>
<evidence type="ECO:0000256" key="3">
    <source>
        <dbReference type="ARBA" id="ARBA00022448"/>
    </source>
</evidence>
<evidence type="ECO:0000313" key="8">
    <source>
        <dbReference type="EMBL" id="KAF3454091.1"/>
    </source>
</evidence>
<dbReference type="PANTHER" id="PTHR14233:SF18">
    <property type="entry name" value="OS05G0444300 PROTEIN"/>
    <property type="match status" value="1"/>
</dbReference>
<evidence type="ECO:0000256" key="5">
    <source>
        <dbReference type="ARBA" id="ARBA00022989"/>
    </source>
</evidence>
<dbReference type="Pfam" id="PF06027">
    <property type="entry name" value="SLC35F"/>
    <property type="match status" value="1"/>
</dbReference>
<comment type="similarity">
    <text evidence="2">Belongs to the SLC35F solute transporter family.</text>
</comment>
<accession>A0A8K0HKE3</accession>
<organism evidence="8 9">
    <name type="scientific">Rhamnella rubrinervis</name>
    <dbReference type="NCBI Taxonomy" id="2594499"/>
    <lineage>
        <taxon>Eukaryota</taxon>
        <taxon>Viridiplantae</taxon>
        <taxon>Streptophyta</taxon>
        <taxon>Embryophyta</taxon>
        <taxon>Tracheophyta</taxon>
        <taxon>Spermatophyta</taxon>
        <taxon>Magnoliopsida</taxon>
        <taxon>eudicotyledons</taxon>
        <taxon>Gunneridae</taxon>
        <taxon>Pentapetalae</taxon>
        <taxon>rosids</taxon>
        <taxon>fabids</taxon>
        <taxon>Rosales</taxon>
        <taxon>Rhamnaceae</taxon>
        <taxon>rhamnoid group</taxon>
        <taxon>Rhamneae</taxon>
        <taxon>Rhamnella</taxon>
    </lineage>
</organism>
<dbReference type="AlphaFoldDB" id="A0A8K0HKE3"/>
<dbReference type="EMBL" id="VOIH02000002">
    <property type="protein sequence ID" value="KAF3454091.1"/>
    <property type="molecule type" value="Genomic_DNA"/>
</dbReference>
<dbReference type="GO" id="GO:0016020">
    <property type="term" value="C:membrane"/>
    <property type="evidence" value="ECO:0007669"/>
    <property type="project" value="UniProtKB-SubCell"/>
</dbReference>
<evidence type="ECO:0000256" key="7">
    <source>
        <dbReference type="SAM" id="Phobius"/>
    </source>
</evidence>
<keyword evidence="5 7" id="KW-1133">Transmembrane helix</keyword>
<evidence type="ECO:0000256" key="2">
    <source>
        <dbReference type="ARBA" id="ARBA00007863"/>
    </source>
</evidence>
<feature type="transmembrane region" description="Helical" evidence="7">
    <location>
        <begin position="39"/>
        <end position="58"/>
    </location>
</feature>
<keyword evidence="6 7" id="KW-0472">Membrane</keyword>
<evidence type="ECO:0000313" key="9">
    <source>
        <dbReference type="Proteomes" id="UP000796880"/>
    </source>
</evidence>
<dbReference type="InterPro" id="IPR009262">
    <property type="entry name" value="SLC35_F1/F2/F6"/>
</dbReference>
<feature type="transmembrane region" description="Helical" evidence="7">
    <location>
        <begin position="70"/>
        <end position="90"/>
    </location>
</feature>
<sequence length="138" mass="14920">MDQFFAFGLKLRTGTNTEYCYRFHGIGIYSWGLLMSKGIFLLFGAAVCVLGLGLVLLSDAGVGGGGGSKPLLGDILVIAGTVFFAMSNVGEEFCVKKKDRIEVVSMIGVYGFLERRWISSGILLVGRAFLLLQTLQPQ</sequence>
<keyword evidence="4 7" id="KW-0812">Transmembrane</keyword>